<organism evidence="8">
    <name type="scientific">Timema californicum</name>
    <name type="common">California timema</name>
    <name type="synonym">Walking stick</name>
    <dbReference type="NCBI Taxonomy" id="61474"/>
    <lineage>
        <taxon>Eukaryota</taxon>
        <taxon>Metazoa</taxon>
        <taxon>Ecdysozoa</taxon>
        <taxon>Arthropoda</taxon>
        <taxon>Hexapoda</taxon>
        <taxon>Insecta</taxon>
        <taxon>Pterygota</taxon>
        <taxon>Neoptera</taxon>
        <taxon>Polyneoptera</taxon>
        <taxon>Phasmatodea</taxon>
        <taxon>Timematodea</taxon>
        <taxon>Timematoidea</taxon>
        <taxon>Timematidae</taxon>
        <taxon>Timema</taxon>
    </lineage>
</organism>
<keyword evidence="3" id="KW-0378">Hydrolase</keyword>
<dbReference type="InterPro" id="IPR044929">
    <property type="entry name" value="DNA/RNA_non-sp_Endonuclease_sf"/>
</dbReference>
<dbReference type="SMART" id="SM00892">
    <property type="entry name" value="Endonuclease_NS"/>
    <property type="match status" value="1"/>
</dbReference>
<dbReference type="SUPFAM" id="SSF54060">
    <property type="entry name" value="His-Me finger endonucleases"/>
    <property type="match status" value="1"/>
</dbReference>
<dbReference type="Pfam" id="PF01223">
    <property type="entry name" value="Endonuclease_NS"/>
    <property type="match status" value="1"/>
</dbReference>
<evidence type="ECO:0000256" key="4">
    <source>
        <dbReference type="PIRSR" id="PIRSR640255-1"/>
    </source>
</evidence>
<dbReference type="InterPro" id="IPR044925">
    <property type="entry name" value="His-Me_finger_sf"/>
</dbReference>
<dbReference type="SMART" id="SM00477">
    <property type="entry name" value="NUC"/>
    <property type="match status" value="1"/>
</dbReference>
<dbReference type="FunFam" id="3.40.570.10:FF:000007">
    <property type="entry name" value="Alkaline nuclease"/>
    <property type="match status" value="1"/>
</dbReference>
<name>A0A7R9JBY3_TIMCA</name>
<dbReference type="GO" id="GO:0046872">
    <property type="term" value="F:metal ion binding"/>
    <property type="evidence" value="ECO:0007669"/>
    <property type="project" value="UniProtKB-KW"/>
</dbReference>
<sequence>MGVEGVCTSSHHIDDIYRDLDEIDSVLFQLEAGNADTNYPNRPVEAVVLSDGAPPPGPPPPLRARDEGARLTRAIHVAVADLAAGSPSLAPPPRISGPINQVDGGLSQGRLQDHGVSVEDHVGLLLSSTDSSSKPVFVSFRSAPQIDVRAVLSNVERGLQSNASFFTSSSLSYGSAQGYIIWSGNFSKPSSLGCELSVSTKEVMGLLESRKPYKKKPLSKPDRDVSLNFAILSSPVYCEIYALDHATTEAGCSVSVNTDLAAPQPLLLIPGGSLDVYGFKLPTVPGDVINFLAGEALTLACPGTNNFLNVAGTGNSVVTATCVSGKNFRINGVNYAFSTLTCRSIPSHTARATGKICYNKNIELEVGFLVGTNFYNLHEICFDSADANPIYTKFELVANIGGLQTGFPRPSWVEGGFYPNLTPNTQYGRNQQIATLSTILGSTDLGALYVSSTSDYYLSRGHLIAKADYVYGSQQRATFYYMNSAPQWQTFNGGNWNTLEDNVRRYARDKSVDLVVYTGTYGITTLPNARGVEKELYLYVDENNNNAMPIPKLFWKVVYNPLSQAATVFIGVNNPYITSLKNDYQLCNDVSSKVSWLTWDKNSQKKGFSYACEFADFRKSVPAMPALTVKSLLV</sequence>
<dbReference type="GO" id="GO:0004521">
    <property type="term" value="F:RNA endonuclease activity"/>
    <property type="evidence" value="ECO:0007669"/>
    <property type="project" value="TreeGrafter"/>
</dbReference>
<dbReference type="Gene3D" id="3.40.570.10">
    <property type="entry name" value="Extracellular Endonuclease, subunit A"/>
    <property type="match status" value="1"/>
</dbReference>
<gene>
    <name evidence="8" type="ORF">TCMB3V08_LOCUS8928</name>
</gene>
<evidence type="ECO:0000259" key="6">
    <source>
        <dbReference type="SMART" id="SM00477"/>
    </source>
</evidence>
<feature type="domain" description="ENPP1-3/EXOG-like endonuclease/phosphodiesterase" evidence="6">
    <location>
        <begin position="375"/>
        <end position="605"/>
    </location>
</feature>
<evidence type="ECO:0000256" key="2">
    <source>
        <dbReference type="ARBA" id="ARBA00022722"/>
    </source>
</evidence>
<dbReference type="GO" id="GO:0000014">
    <property type="term" value="F:single-stranded DNA endodeoxyribonuclease activity"/>
    <property type="evidence" value="ECO:0007669"/>
    <property type="project" value="TreeGrafter"/>
</dbReference>
<accession>A0A7R9JBY3</accession>
<dbReference type="PANTHER" id="PTHR13966">
    <property type="entry name" value="ENDONUCLEASE RELATED"/>
    <property type="match status" value="1"/>
</dbReference>
<reference evidence="8" key="1">
    <citation type="submission" date="2020-11" db="EMBL/GenBank/DDBJ databases">
        <authorList>
            <person name="Tran Van P."/>
        </authorList>
    </citation>
    <scope>NUCLEOTIDE SEQUENCE</scope>
</reference>
<dbReference type="GO" id="GO:0005634">
    <property type="term" value="C:nucleus"/>
    <property type="evidence" value="ECO:0007669"/>
    <property type="project" value="TreeGrafter"/>
</dbReference>
<evidence type="ECO:0000256" key="1">
    <source>
        <dbReference type="ARBA" id="ARBA00010052"/>
    </source>
</evidence>
<evidence type="ECO:0000313" key="8">
    <source>
        <dbReference type="EMBL" id="CAD7576358.1"/>
    </source>
</evidence>
<dbReference type="GO" id="GO:0003676">
    <property type="term" value="F:nucleic acid binding"/>
    <property type="evidence" value="ECO:0007669"/>
    <property type="project" value="InterPro"/>
</dbReference>
<feature type="binding site" evidence="5">
    <location>
        <position position="492"/>
    </location>
    <ligand>
        <name>Mg(2+)</name>
        <dbReference type="ChEBI" id="CHEBI:18420"/>
        <note>catalytic</note>
    </ligand>
</feature>
<dbReference type="InterPro" id="IPR001604">
    <property type="entry name" value="Endo_G_ENPP1-like_dom"/>
</dbReference>
<protein>
    <submittedName>
        <fullName evidence="8">(California timema) hypothetical protein</fullName>
    </submittedName>
</protein>
<evidence type="ECO:0000256" key="3">
    <source>
        <dbReference type="ARBA" id="ARBA00022759"/>
    </source>
</evidence>
<evidence type="ECO:0000259" key="7">
    <source>
        <dbReference type="SMART" id="SM00892"/>
    </source>
</evidence>
<keyword evidence="5" id="KW-0479">Metal-binding</keyword>
<dbReference type="AlphaFoldDB" id="A0A7R9JBY3"/>
<dbReference type="InterPro" id="IPR020821">
    <property type="entry name" value="ENPP1-3/EXOG-like_nuc-like"/>
</dbReference>
<comment type="similarity">
    <text evidence="1">Belongs to the DNA/RNA non-specific endonuclease family.</text>
</comment>
<evidence type="ECO:0000256" key="5">
    <source>
        <dbReference type="PIRSR" id="PIRSR640255-2"/>
    </source>
</evidence>
<feature type="active site" description="Proton acceptor" evidence="4">
    <location>
        <position position="462"/>
    </location>
</feature>
<feature type="domain" description="DNA/RNA non-specific endonuclease/pyrophosphatase/phosphodiesterase" evidence="7">
    <location>
        <begin position="374"/>
        <end position="617"/>
    </location>
</feature>
<dbReference type="CDD" id="cd00091">
    <property type="entry name" value="NUC"/>
    <property type="match status" value="1"/>
</dbReference>
<dbReference type="PANTHER" id="PTHR13966:SF19">
    <property type="entry name" value="NUCLEASE EXOG, MITOCHONDRIAL"/>
    <property type="match status" value="1"/>
</dbReference>
<keyword evidence="2" id="KW-0540">Nuclease</keyword>
<dbReference type="EMBL" id="OE184137">
    <property type="protein sequence ID" value="CAD7576358.1"/>
    <property type="molecule type" value="Genomic_DNA"/>
</dbReference>
<dbReference type="InterPro" id="IPR040255">
    <property type="entry name" value="Non-specific_endonuclease"/>
</dbReference>
<dbReference type="GO" id="GO:0006309">
    <property type="term" value="P:apoptotic DNA fragmentation"/>
    <property type="evidence" value="ECO:0007669"/>
    <property type="project" value="TreeGrafter"/>
</dbReference>
<keyword evidence="3" id="KW-0255">Endonuclease</keyword>
<dbReference type="GO" id="GO:0005743">
    <property type="term" value="C:mitochondrial inner membrane"/>
    <property type="evidence" value="ECO:0007669"/>
    <property type="project" value="TreeGrafter"/>
</dbReference>
<proteinExistence type="inferred from homology"/>